<comment type="subcellular location">
    <subcellularLocation>
        <location evidence="1">Cell membrane</location>
        <topology evidence="1">Multi-pass membrane protein</topology>
    </subcellularLocation>
</comment>
<dbReference type="Proteomes" id="UP000199225">
    <property type="component" value="Unassembled WGS sequence"/>
</dbReference>
<feature type="domain" description="RDD" evidence="7">
    <location>
        <begin position="8"/>
        <end position="132"/>
    </location>
</feature>
<evidence type="ECO:0000256" key="2">
    <source>
        <dbReference type="ARBA" id="ARBA00022475"/>
    </source>
</evidence>
<keyword evidence="5 6" id="KW-0472">Membrane</keyword>
<evidence type="ECO:0000259" key="7">
    <source>
        <dbReference type="Pfam" id="PF06271"/>
    </source>
</evidence>
<name>A0A1G8T1U8_9BACI</name>
<feature type="transmembrane region" description="Helical" evidence="6">
    <location>
        <begin position="100"/>
        <end position="120"/>
    </location>
</feature>
<evidence type="ECO:0000256" key="3">
    <source>
        <dbReference type="ARBA" id="ARBA00022692"/>
    </source>
</evidence>
<evidence type="ECO:0000256" key="6">
    <source>
        <dbReference type="SAM" id="Phobius"/>
    </source>
</evidence>
<dbReference type="AlphaFoldDB" id="A0A1G8T1U8"/>
<reference evidence="9" key="1">
    <citation type="submission" date="2016-10" db="EMBL/GenBank/DDBJ databases">
        <authorList>
            <person name="Varghese N."/>
            <person name="Submissions S."/>
        </authorList>
    </citation>
    <scope>NUCLEOTIDE SEQUENCE [LARGE SCALE GENOMIC DNA]</scope>
    <source>
        <strain evidence="9">DSM 4771</strain>
    </source>
</reference>
<evidence type="ECO:0000256" key="4">
    <source>
        <dbReference type="ARBA" id="ARBA00022989"/>
    </source>
</evidence>
<evidence type="ECO:0000313" key="9">
    <source>
        <dbReference type="Proteomes" id="UP000199225"/>
    </source>
</evidence>
<feature type="transmembrane region" description="Helical" evidence="6">
    <location>
        <begin position="14"/>
        <end position="36"/>
    </location>
</feature>
<dbReference type="EMBL" id="FNEV01000004">
    <property type="protein sequence ID" value="SDJ35508.1"/>
    <property type="molecule type" value="Genomic_DNA"/>
</dbReference>
<dbReference type="InterPro" id="IPR010432">
    <property type="entry name" value="RDD"/>
</dbReference>
<dbReference type="OrthoDB" id="1787043at2"/>
<feature type="transmembrane region" description="Helical" evidence="6">
    <location>
        <begin position="48"/>
        <end position="70"/>
    </location>
</feature>
<keyword evidence="9" id="KW-1185">Reference proteome</keyword>
<dbReference type="Pfam" id="PF06271">
    <property type="entry name" value="RDD"/>
    <property type="match status" value="1"/>
</dbReference>
<dbReference type="InterPro" id="IPR051791">
    <property type="entry name" value="Pra-immunoreactive"/>
</dbReference>
<proteinExistence type="predicted"/>
<keyword evidence="3 6" id="KW-0812">Transmembrane</keyword>
<organism evidence="8 9">
    <name type="scientific">Salimicrobium halophilum</name>
    <dbReference type="NCBI Taxonomy" id="86666"/>
    <lineage>
        <taxon>Bacteria</taxon>
        <taxon>Bacillati</taxon>
        <taxon>Bacillota</taxon>
        <taxon>Bacilli</taxon>
        <taxon>Bacillales</taxon>
        <taxon>Bacillaceae</taxon>
        <taxon>Salimicrobium</taxon>
    </lineage>
</organism>
<dbReference type="STRING" id="86666.SAMN04490247_1657"/>
<sequence>MQNELNHAGVGKRLIAYLLDGVIIAIISTLVVYPFFEGPTRDFIDSNWFTLINGIYLMVVPAVWSGYTLAKRMVKIRVRKLDGSDVSLFDMFIRDFIGKVLLGALTFGITTFISLIMVSMKQRRAIHDYMAGTYVYSD</sequence>
<dbReference type="PANTHER" id="PTHR36115:SF9">
    <property type="entry name" value="LMO1584 PROTEIN"/>
    <property type="match status" value="1"/>
</dbReference>
<protein>
    <submittedName>
        <fullName evidence="8">Uncharacterized membrane protein YckC, RDD family</fullName>
    </submittedName>
</protein>
<evidence type="ECO:0000256" key="1">
    <source>
        <dbReference type="ARBA" id="ARBA00004651"/>
    </source>
</evidence>
<dbReference type="PANTHER" id="PTHR36115">
    <property type="entry name" value="PROLINE-RICH ANTIGEN HOMOLOG-RELATED"/>
    <property type="match status" value="1"/>
</dbReference>
<keyword evidence="4 6" id="KW-1133">Transmembrane helix</keyword>
<accession>A0A1G8T1U8</accession>
<keyword evidence="2" id="KW-1003">Cell membrane</keyword>
<dbReference type="RefSeq" id="WP_093193403.1">
    <property type="nucleotide sequence ID" value="NZ_FNEV01000004.1"/>
</dbReference>
<evidence type="ECO:0000313" key="8">
    <source>
        <dbReference type="EMBL" id="SDJ35508.1"/>
    </source>
</evidence>
<evidence type="ECO:0000256" key="5">
    <source>
        <dbReference type="ARBA" id="ARBA00023136"/>
    </source>
</evidence>
<dbReference type="GO" id="GO:0005886">
    <property type="term" value="C:plasma membrane"/>
    <property type="evidence" value="ECO:0007669"/>
    <property type="project" value="UniProtKB-SubCell"/>
</dbReference>
<gene>
    <name evidence="8" type="ORF">SAMN04490247_1657</name>
</gene>